<dbReference type="Proteomes" id="UP000475928">
    <property type="component" value="Unassembled WGS sequence"/>
</dbReference>
<dbReference type="Pfam" id="PF10112">
    <property type="entry name" value="Halogen_Hydrol"/>
    <property type="match status" value="1"/>
</dbReference>
<protein>
    <recommendedName>
        <fullName evidence="3">5-bromo-4-chloroindolyl phosphate hydrolysis protein</fullName>
    </recommendedName>
</protein>
<dbReference type="InterPro" id="IPR018770">
    <property type="entry name" value="ChloroindolylP_hydrolase"/>
</dbReference>
<sequence length="164" mass="19115">MLIVVVLILWLIKAYKKEKKNPKLIDQYRKQGLEEQDIEIFRKTMGEAKDQIQTWEKFVKKDGDLQIIEKVTGGLSSAKKLFKLIVQTPNAVLKNDDFLYKKLPNMVELVEHYDDLKSLDKLDAELMTQTTQLIRSLSEKIAKTYENQLSDDIEKIKNEVENGE</sequence>
<name>A0A6A0B8D1_9LACT</name>
<evidence type="ECO:0000313" key="2">
    <source>
        <dbReference type="Proteomes" id="UP000475928"/>
    </source>
</evidence>
<dbReference type="AlphaFoldDB" id="A0A6A0B8D1"/>
<proteinExistence type="predicted"/>
<evidence type="ECO:0008006" key="3">
    <source>
        <dbReference type="Google" id="ProtNLM"/>
    </source>
</evidence>
<organism evidence="1 2">
    <name type="scientific">Pseudolactococcus insecticola</name>
    <dbReference type="NCBI Taxonomy" id="2709158"/>
    <lineage>
        <taxon>Bacteria</taxon>
        <taxon>Bacillati</taxon>
        <taxon>Bacillota</taxon>
        <taxon>Bacilli</taxon>
        <taxon>Lactobacillales</taxon>
        <taxon>Streptococcaceae</taxon>
        <taxon>Pseudolactococcus</taxon>
    </lineage>
</organism>
<evidence type="ECO:0000313" key="1">
    <source>
        <dbReference type="EMBL" id="GFH40077.1"/>
    </source>
</evidence>
<keyword evidence="2" id="KW-1185">Reference proteome</keyword>
<comment type="caution">
    <text evidence="1">The sequence shown here is derived from an EMBL/GenBank/DDBJ whole genome shotgun (WGS) entry which is preliminary data.</text>
</comment>
<dbReference type="EMBL" id="BLLH01000002">
    <property type="protein sequence ID" value="GFH40077.1"/>
    <property type="molecule type" value="Genomic_DNA"/>
</dbReference>
<reference evidence="1 2" key="1">
    <citation type="submission" date="2020-02" db="EMBL/GenBank/DDBJ databases">
        <title>Draft genome sequence of Lactococcus sp. Hs20B0-1.</title>
        <authorList>
            <person name="Noda S."/>
            <person name="Yuki M."/>
            <person name="Ohkuma M."/>
        </authorList>
    </citation>
    <scope>NUCLEOTIDE SEQUENCE [LARGE SCALE GENOMIC DNA]</scope>
    <source>
        <strain evidence="1 2">Hs20B0-1</strain>
    </source>
</reference>
<gene>
    <name evidence="1" type="ORF">Hs20B_04750</name>
</gene>
<accession>A0A6A0B8D1</accession>